<dbReference type="RefSeq" id="WP_002570930.1">
    <property type="nucleotide sequence ID" value="NZ_CP053229.1"/>
</dbReference>
<proteinExistence type="predicted"/>
<dbReference type="Proteomes" id="UP000283975">
    <property type="component" value="Unassembled WGS sequence"/>
</dbReference>
<comment type="caution">
    <text evidence="1">The sequence shown here is derived from an EMBL/GenBank/DDBJ whole genome shotgun (WGS) entry which is preliminary data.</text>
</comment>
<evidence type="ECO:0000313" key="1">
    <source>
        <dbReference type="EMBL" id="RHC45317.1"/>
    </source>
</evidence>
<evidence type="ECO:0008006" key="3">
    <source>
        <dbReference type="Google" id="ProtNLM"/>
    </source>
</evidence>
<protein>
    <recommendedName>
        <fullName evidence="3">Gfo/Idh/MocA-like oxidoreductase N-terminal domain-containing protein</fullName>
    </recommendedName>
</protein>
<reference evidence="1 2" key="1">
    <citation type="submission" date="2018-08" db="EMBL/GenBank/DDBJ databases">
        <title>A genome reference for cultivated species of the human gut microbiota.</title>
        <authorList>
            <person name="Zou Y."/>
            <person name="Xue W."/>
            <person name="Luo G."/>
        </authorList>
    </citation>
    <scope>NUCLEOTIDE SEQUENCE [LARGE SCALE GENOMIC DNA]</scope>
    <source>
        <strain evidence="1 2">AM35-14</strain>
    </source>
</reference>
<sequence length="259" mass="30494">MEKILILGGGYGALRYLESLIWDTEKEITICGFEIQGKSKVLSLEMGLPWLAFDKLNINIINDFSCIIVALPPEVKRRCIEKLTEMRYINALIIEKPLCIQEEDLLWYKQELPRMERCAVVCQRDYEEYMYYWKDTGSVEILYPSFNMDDKFNKWHMLPHILSLLYTIGGEIPNIKKIKKNYYKGLWCESDISIQFVSHDVKECLTICGKSFPAVKYREKNILIVDRVMCYSQYETQRNLEKAFAVTQAIIYLNEEDNN</sequence>
<gene>
    <name evidence="1" type="ORF">DW839_32515</name>
</gene>
<dbReference type="AlphaFoldDB" id="A0A414AE36"/>
<evidence type="ECO:0000313" key="2">
    <source>
        <dbReference type="Proteomes" id="UP000283975"/>
    </source>
</evidence>
<name>A0A414AE36_9FIRM</name>
<dbReference type="EMBL" id="QSHZ01000077">
    <property type="protein sequence ID" value="RHC45317.1"/>
    <property type="molecule type" value="Genomic_DNA"/>
</dbReference>
<organism evidence="1 2">
    <name type="scientific">Enterocloster bolteae</name>
    <dbReference type="NCBI Taxonomy" id="208479"/>
    <lineage>
        <taxon>Bacteria</taxon>
        <taxon>Bacillati</taxon>
        <taxon>Bacillota</taxon>
        <taxon>Clostridia</taxon>
        <taxon>Lachnospirales</taxon>
        <taxon>Lachnospiraceae</taxon>
        <taxon>Enterocloster</taxon>
    </lineage>
</organism>
<accession>A0A414AE36</accession>